<dbReference type="OrthoDB" id="65716at2759"/>
<evidence type="ECO:0000313" key="3">
    <source>
        <dbReference type="Proteomes" id="UP000198211"/>
    </source>
</evidence>
<evidence type="ECO:0000256" key="1">
    <source>
        <dbReference type="PROSITE-ProRule" id="PRU00339"/>
    </source>
</evidence>
<name>A0A225X1D6_9STRA</name>
<keyword evidence="3" id="KW-1185">Reference proteome</keyword>
<gene>
    <name evidence="2" type="ORF">PHMEG_0001352</name>
</gene>
<dbReference type="PROSITE" id="PS50005">
    <property type="entry name" value="TPR"/>
    <property type="match status" value="1"/>
</dbReference>
<keyword evidence="1" id="KW-0802">TPR repeat</keyword>
<feature type="repeat" description="TPR" evidence="1">
    <location>
        <begin position="343"/>
        <end position="376"/>
    </location>
</feature>
<sequence>MGLSLVCAEDSGNQKKNGYKSMQFMDECVDVLRSFGRVGMFTLESASIDCEKCEDYLALAKEAFSSSMQLWSRIGLSHLTKFKQGLELDDVVDDLWDFCVDRVRVLRLLTEGASNVSDEYIAIVSSLHELKMLAPYKPSYASSLLDIMKRVSDGYSDAAHHEQQVIFAEEALGVGDSLENDADDNFPELMLLLMNKLYIDNKQFDKAKWLLKLLFRQDSFEESISGARAYAQGLSFSEKGLEIYGELADNYGGAEFAINVDIACNLAFVEDKRYDAMDELKRIGCALLEREQNGQTTDSRHILRVQQTICDALQHAQNSNHHKECLRWADAGLAGASTTHDKAMYMRAMSRSYLQLGRGSEAVEWAEKAVSTEPSKKSLFAMFQVAIEANPGASEEKLTRIMDQLKTRDDFEMEDLLAMGKLASKFGASRQNIVMKILDELCHTLAQTDDCLKKIPVAIVLQNAAQLAFNRFTKQQIRSSDNSTRSYGDKFLTYANAFLMKASKLDTDIHIENFGPPSIFEWFYQMSFDIAKGTEDSRYFIMAANIAERSDELYGEESPLKQRCQQCLLQMLVKEDTVDTDKLCYVLRRLVTHADSKAKALEWFEQLLQFIDSLDFTFSEIDLEWFIAKAWNIVSSPIASCFCWIY</sequence>
<organism evidence="2 3">
    <name type="scientific">Phytophthora megakarya</name>
    <dbReference type="NCBI Taxonomy" id="4795"/>
    <lineage>
        <taxon>Eukaryota</taxon>
        <taxon>Sar</taxon>
        <taxon>Stramenopiles</taxon>
        <taxon>Oomycota</taxon>
        <taxon>Peronosporomycetes</taxon>
        <taxon>Peronosporales</taxon>
        <taxon>Peronosporaceae</taxon>
        <taxon>Phytophthora</taxon>
    </lineage>
</organism>
<reference evidence="3" key="1">
    <citation type="submission" date="2017-03" db="EMBL/GenBank/DDBJ databases">
        <title>Phytopthora megakarya and P. palmivora, two closely related causual agents of cacao black pod achieved similar genome size and gene model numbers by different mechanisms.</title>
        <authorList>
            <person name="Ali S."/>
            <person name="Shao J."/>
            <person name="Larry D.J."/>
            <person name="Kronmiller B."/>
            <person name="Shen D."/>
            <person name="Strem M.D."/>
            <person name="Melnick R.L."/>
            <person name="Guiltinan M.J."/>
            <person name="Tyler B.M."/>
            <person name="Meinhardt L.W."/>
            <person name="Bailey B.A."/>
        </authorList>
    </citation>
    <scope>NUCLEOTIDE SEQUENCE [LARGE SCALE GENOMIC DNA]</scope>
    <source>
        <strain evidence="3">zdho120</strain>
    </source>
</reference>
<dbReference type="InterPro" id="IPR019734">
    <property type="entry name" value="TPR_rpt"/>
</dbReference>
<protein>
    <submittedName>
        <fullName evidence="2">Uncharacterized protein</fullName>
    </submittedName>
</protein>
<dbReference type="EMBL" id="NBNE01000048">
    <property type="protein sequence ID" value="OWZ23716.1"/>
    <property type="molecule type" value="Genomic_DNA"/>
</dbReference>
<dbReference type="Proteomes" id="UP000198211">
    <property type="component" value="Unassembled WGS sequence"/>
</dbReference>
<proteinExistence type="predicted"/>
<evidence type="ECO:0000313" key="2">
    <source>
        <dbReference type="EMBL" id="OWZ23716.1"/>
    </source>
</evidence>
<dbReference type="AlphaFoldDB" id="A0A225X1D6"/>
<accession>A0A225X1D6</accession>
<dbReference type="STRING" id="4795.A0A225X1D6"/>
<comment type="caution">
    <text evidence="2">The sequence shown here is derived from an EMBL/GenBank/DDBJ whole genome shotgun (WGS) entry which is preliminary data.</text>
</comment>